<dbReference type="Gene3D" id="2.80.10.50">
    <property type="match status" value="1"/>
</dbReference>
<dbReference type="PANTHER" id="PTHR31263:SF44">
    <property type="entry name" value="OS04G0481200 PROTEIN"/>
    <property type="match status" value="1"/>
</dbReference>
<dbReference type="EMBL" id="KZ451982">
    <property type="protein sequence ID" value="PKA54492.1"/>
    <property type="molecule type" value="Genomic_DNA"/>
</dbReference>
<dbReference type="GO" id="GO:0004553">
    <property type="term" value="F:hydrolase activity, hydrolyzing O-glycosyl compounds"/>
    <property type="evidence" value="ECO:0007669"/>
    <property type="project" value="InterPro"/>
</dbReference>
<evidence type="ECO:0000313" key="8">
    <source>
        <dbReference type="Proteomes" id="UP000236161"/>
    </source>
</evidence>
<accession>A0A2I0AG10</accession>
<sequence>MPRPHLIFVFLFIFLFLQEAFPPTEALPLSTSSRWIVDGSGRRVKLACVNWVAHLEAMVAEGLGKQPLDAISKKISSMGFNCVRFTWPLFLLTNESLSSLTVRRSFQALGLNDSIADIQAKNPALVDLPLLQAYKVVVENLEENKIMVILDNHISRPGWCCSRTDGNGFFGDEFFEPEAWVDGLTQMARAFKGAPNVVGMSLRNELRGPRQNVNDWYNYMQRGAEAVHAGNPNVLIILSGLSFDNDLSFVSSKQPHLTFSSKLVFELHWYAFSNGNDWQNGNPNQVCGSIAAGVMTRGGFLVNRGFPLFISEFGVDLRGSNVNDNRYLGCFLGFVAELDVDWALWTLQGSYYFRQGVKGMEEFYGVLSYDWSEQRNSAFIKRISTLQSPFQGPGLSDASPYKVIFHPATGLCVVRRSLLDALRLGPCGETEAWDYTEQKTLVLKATTLCLKAAGEGKKVELGIICGDSATKWELISDSKMHLSPKLAGGNGSSLCLDVASDGNIIVTNTCRCINEDMGCDSENQWFKIISSSRPLVKNKQSVIEWLINGFAWFD</sequence>
<protein>
    <recommendedName>
        <fullName evidence="6">Glycoside hydrolase family 5 domain-containing protein</fullName>
    </recommendedName>
</protein>
<dbReference type="PANTHER" id="PTHR31263">
    <property type="entry name" value="CELLULASE FAMILY PROTEIN (AFU_ORTHOLOGUE AFUA_5G14560)"/>
    <property type="match status" value="1"/>
</dbReference>
<feature type="signal peptide" evidence="5">
    <location>
        <begin position="1"/>
        <end position="26"/>
    </location>
</feature>
<reference evidence="7 8" key="1">
    <citation type="journal article" date="2017" name="Nature">
        <title>The Apostasia genome and the evolution of orchids.</title>
        <authorList>
            <person name="Zhang G.Q."/>
            <person name="Liu K.W."/>
            <person name="Li Z."/>
            <person name="Lohaus R."/>
            <person name="Hsiao Y.Y."/>
            <person name="Niu S.C."/>
            <person name="Wang J.Y."/>
            <person name="Lin Y.C."/>
            <person name="Xu Q."/>
            <person name="Chen L.J."/>
            <person name="Yoshida K."/>
            <person name="Fujiwara S."/>
            <person name="Wang Z.W."/>
            <person name="Zhang Y.Q."/>
            <person name="Mitsuda N."/>
            <person name="Wang M."/>
            <person name="Liu G.H."/>
            <person name="Pecoraro L."/>
            <person name="Huang H.X."/>
            <person name="Xiao X.J."/>
            <person name="Lin M."/>
            <person name="Wu X.Y."/>
            <person name="Wu W.L."/>
            <person name="Chen Y.Y."/>
            <person name="Chang S.B."/>
            <person name="Sakamoto S."/>
            <person name="Ohme-Takagi M."/>
            <person name="Yagi M."/>
            <person name="Zeng S.J."/>
            <person name="Shen C.Y."/>
            <person name="Yeh C.M."/>
            <person name="Luo Y.B."/>
            <person name="Tsai W.C."/>
            <person name="Van de Peer Y."/>
            <person name="Liu Z.J."/>
        </authorList>
    </citation>
    <scope>NUCLEOTIDE SEQUENCE [LARGE SCALE GENOMIC DNA]</scope>
    <source>
        <strain evidence="8">cv. Shenzhen</strain>
        <tissue evidence="7">Stem</tissue>
    </source>
</reference>
<dbReference type="STRING" id="1088818.A0A2I0AG10"/>
<dbReference type="SUPFAM" id="SSF50370">
    <property type="entry name" value="Ricin B-like lectins"/>
    <property type="match status" value="1"/>
</dbReference>
<dbReference type="SUPFAM" id="SSF51445">
    <property type="entry name" value="(Trans)glycosidases"/>
    <property type="match status" value="1"/>
</dbReference>
<keyword evidence="8" id="KW-1185">Reference proteome</keyword>
<evidence type="ECO:0000313" key="7">
    <source>
        <dbReference type="EMBL" id="PKA54492.1"/>
    </source>
</evidence>
<proteinExistence type="inferred from homology"/>
<keyword evidence="5" id="KW-0732">Signal</keyword>
<evidence type="ECO:0000256" key="3">
    <source>
        <dbReference type="ARBA" id="ARBA00023295"/>
    </source>
</evidence>
<evidence type="ECO:0000259" key="6">
    <source>
        <dbReference type="Pfam" id="PF00150"/>
    </source>
</evidence>
<keyword evidence="2 4" id="KW-0378">Hydrolase</keyword>
<dbReference type="Proteomes" id="UP000236161">
    <property type="component" value="Unassembled WGS sequence"/>
</dbReference>
<feature type="chain" id="PRO_5014145671" description="Glycoside hydrolase family 5 domain-containing protein" evidence="5">
    <location>
        <begin position="27"/>
        <end position="554"/>
    </location>
</feature>
<dbReference type="OrthoDB" id="442731at2759"/>
<dbReference type="Pfam" id="PF00150">
    <property type="entry name" value="Cellulase"/>
    <property type="match status" value="1"/>
</dbReference>
<organism evidence="7 8">
    <name type="scientific">Apostasia shenzhenica</name>
    <dbReference type="NCBI Taxonomy" id="1088818"/>
    <lineage>
        <taxon>Eukaryota</taxon>
        <taxon>Viridiplantae</taxon>
        <taxon>Streptophyta</taxon>
        <taxon>Embryophyta</taxon>
        <taxon>Tracheophyta</taxon>
        <taxon>Spermatophyta</taxon>
        <taxon>Magnoliopsida</taxon>
        <taxon>Liliopsida</taxon>
        <taxon>Asparagales</taxon>
        <taxon>Orchidaceae</taxon>
        <taxon>Apostasioideae</taxon>
        <taxon>Apostasia</taxon>
    </lineage>
</organism>
<name>A0A2I0AG10_9ASPA</name>
<evidence type="ECO:0000256" key="2">
    <source>
        <dbReference type="ARBA" id="ARBA00022801"/>
    </source>
</evidence>
<evidence type="ECO:0000256" key="1">
    <source>
        <dbReference type="ARBA" id="ARBA00005641"/>
    </source>
</evidence>
<dbReference type="InterPro" id="IPR035992">
    <property type="entry name" value="Ricin_B-like_lectins"/>
</dbReference>
<gene>
    <name evidence="7" type="ORF">AXF42_Ash000326</name>
</gene>
<dbReference type="AlphaFoldDB" id="A0A2I0AG10"/>
<dbReference type="InterPro" id="IPR001547">
    <property type="entry name" value="Glyco_hydro_5"/>
</dbReference>
<dbReference type="Gene3D" id="3.20.20.80">
    <property type="entry name" value="Glycosidases"/>
    <property type="match status" value="1"/>
</dbReference>
<comment type="similarity">
    <text evidence="1 4">Belongs to the glycosyl hydrolase 5 (cellulase A) family.</text>
</comment>
<evidence type="ECO:0000256" key="4">
    <source>
        <dbReference type="RuleBase" id="RU361153"/>
    </source>
</evidence>
<dbReference type="InterPro" id="IPR017853">
    <property type="entry name" value="GH"/>
</dbReference>
<dbReference type="GO" id="GO:0000272">
    <property type="term" value="P:polysaccharide catabolic process"/>
    <property type="evidence" value="ECO:0007669"/>
    <property type="project" value="InterPro"/>
</dbReference>
<feature type="domain" description="Glycoside hydrolase family 5" evidence="6">
    <location>
        <begin position="65"/>
        <end position="348"/>
    </location>
</feature>
<evidence type="ECO:0000256" key="5">
    <source>
        <dbReference type="SAM" id="SignalP"/>
    </source>
</evidence>
<keyword evidence="3 4" id="KW-0326">Glycosidase</keyword>